<keyword evidence="2" id="KW-0158">Chromosome</keyword>
<dbReference type="Pfam" id="PF00856">
    <property type="entry name" value="SET"/>
    <property type="match status" value="1"/>
</dbReference>
<dbReference type="PROSITE" id="PS50280">
    <property type="entry name" value="SET"/>
    <property type="match status" value="1"/>
</dbReference>
<reference evidence="7" key="1">
    <citation type="submission" date="2018-05" db="EMBL/GenBank/DDBJ databases">
        <authorList>
            <person name="Lanie J.A."/>
            <person name="Ng W.-L."/>
            <person name="Kazmierczak K.M."/>
            <person name="Andrzejewski T.M."/>
            <person name="Davidsen T.M."/>
            <person name="Wayne K.J."/>
            <person name="Tettelin H."/>
            <person name="Glass J.I."/>
            <person name="Rusch D."/>
            <person name="Podicherti R."/>
            <person name="Tsui H.-C.T."/>
            <person name="Winkler M.E."/>
        </authorList>
    </citation>
    <scope>NUCLEOTIDE SEQUENCE</scope>
</reference>
<dbReference type="InterPro" id="IPR046341">
    <property type="entry name" value="SET_dom_sf"/>
</dbReference>
<dbReference type="InterPro" id="IPR001214">
    <property type="entry name" value="SET_dom"/>
</dbReference>
<comment type="subcellular location">
    <subcellularLocation>
        <location evidence="1">Chromosome</location>
    </subcellularLocation>
</comment>
<dbReference type="EMBL" id="UINC01144183">
    <property type="protein sequence ID" value="SVD33533.1"/>
    <property type="molecule type" value="Genomic_DNA"/>
</dbReference>
<protein>
    <recommendedName>
        <fullName evidence="6">SET domain-containing protein</fullName>
    </recommendedName>
</protein>
<evidence type="ECO:0000256" key="3">
    <source>
        <dbReference type="ARBA" id="ARBA00022603"/>
    </source>
</evidence>
<keyword evidence="3" id="KW-0489">Methyltransferase</keyword>
<gene>
    <name evidence="7" type="ORF">METZ01_LOCUS386387</name>
</gene>
<feature type="domain" description="SET" evidence="6">
    <location>
        <begin position="2"/>
        <end position="121"/>
    </location>
</feature>
<dbReference type="InterPro" id="IPR050777">
    <property type="entry name" value="SET2_Histone-Lys_MeTrsfase"/>
</dbReference>
<evidence type="ECO:0000256" key="1">
    <source>
        <dbReference type="ARBA" id="ARBA00004286"/>
    </source>
</evidence>
<dbReference type="SUPFAM" id="SSF82199">
    <property type="entry name" value="SET domain"/>
    <property type="match status" value="1"/>
</dbReference>
<organism evidence="7">
    <name type="scientific">marine metagenome</name>
    <dbReference type="NCBI Taxonomy" id="408172"/>
    <lineage>
        <taxon>unclassified sequences</taxon>
        <taxon>metagenomes</taxon>
        <taxon>ecological metagenomes</taxon>
    </lineage>
</organism>
<dbReference type="PANTHER" id="PTHR22884">
    <property type="entry name" value="SET DOMAIN PROTEINS"/>
    <property type="match status" value="1"/>
</dbReference>
<proteinExistence type="predicted"/>
<sequence>MDKLWFKKNSGVHGSGLFASQNIKKGSKVIEYVGDKVTKKEGDRRADIQINKAKKNKNNGMVYIFELNKRYDIDGSAKYNHARLINHSCNPNCEVEIDNNEIWIWAIKKIKKNDELSYNYGYEYDEDYVDHICQCGSSKCVGYILNEDHWPKLKKKKNK</sequence>
<evidence type="ECO:0000313" key="7">
    <source>
        <dbReference type="EMBL" id="SVD33533.1"/>
    </source>
</evidence>
<evidence type="ECO:0000259" key="6">
    <source>
        <dbReference type="PROSITE" id="PS50280"/>
    </source>
</evidence>
<dbReference type="AlphaFoldDB" id="A0A382UGX4"/>
<dbReference type="Gene3D" id="2.170.270.10">
    <property type="entry name" value="SET domain"/>
    <property type="match status" value="1"/>
</dbReference>
<dbReference type="GO" id="GO:0032259">
    <property type="term" value="P:methylation"/>
    <property type="evidence" value="ECO:0007669"/>
    <property type="project" value="UniProtKB-KW"/>
</dbReference>
<evidence type="ECO:0000256" key="4">
    <source>
        <dbReference type="ARBA" id="ARBA00022679"/>
    </source>
</evidence>
<dbReference type="GO" id="GO:0008168">
    <property type="term" value="F:methyltransferase activity"/>
    <property type="evidence" value="ECO:0007669"/>
    <property type="project" value="UniProtKB-KW"/>
</dbReference>
<name>A0A382UGX4_9ZZZZ</name>
<dbReference type="SMART" id="SM00317">
    <property type="entry name" value="SET"/>
    <property type="match status" value="1"/>
</dbReference>
<keyword evidence="5" id="KW-0949">S-adenosyl-L-methionine</keyword>
<evidence type="ECO:0000256" key="5">
    <source>
        <dbReference type="ARBA" id="ARBA00022691"/>
    </source>
</evidence>
<dbReference type="GO" id="GO:0005694">
    <property type="term" value="C:chromosome"/>
    <property type="evidence" value="ECO:0007669"/>
    <property type="project" value="UniProtKB-SubCell"/>
</dbReference>
<accession>A0A382UGX4</accession>
<evidence type="ECO:0000256" key="2">
    <source>
        <dbReference type="ARBA" id="ARBA00022454"/>
    </source>
</evidence>
<keyword evidence="4" id="KW-0808">Transferase</keyword>